<sequence length="123" mass="13853">MENVREQGKPLYLSARMDFNGVEFATKDVDLKLLNERKMELEEIIAKFMNETGSTDSDTGTDMISIMTSKTSRPPNKGYLRQTLLVNITDETLADQIDGLALAKKPFKNVQKVKLGPKKKRSS</sequence>
<proteinExistence type="predicted"/>
<keyword evidence="2" id="KW-1185">Reference proteome</keyword>
<name>A0A4P9WLP4_9FUNG</name>
<accession>A0A4P9WLP4</accession>
<dbReference type="EMBL" id="KZ994371">
    <property type="protein sequence ID" value="RKO93105.1"/>
    <property type="molecule type" value="Genomic_DNA"/>
</dbReference>
<reference evidence="2" key="1">
    <citation type="journal article" date="2018" name="Nat. Microbiol.">
        <title>Leveraging single-cell genomics to expand the fungal tree of life.</title>
        <authorList>
            <person name="Ahrendt S.R."/>
            <person name="Quandt C.A."/>
            <person name="Ciobanu D."/>
            <person name="Clum A."/>
            <person name="Salamov A."/>
            <person name="Andreopoulos B."/>
            <person name="Cheng J.F."/>
            <person name="Woyke T."/>
            <person name="Pelin A."/>
            <person name="Henrissat B."/>
            <person name="Reynolds N.K."/>
            <person name="Benny G.L."/>
            <person name="Smith M.E."/>
            <person name="James T.Y."/>
            <person name="Grigoriev I.V."/>
        </authorList>
    </citation>
    <scope>NUCLEOTIDE SEQUENCE [LARGE SCALE GENOMIC DNA]</scope>
</reference>
<evidence type="ECO:0000313" key="1">
    <source>
        <dbReference type="EMBL" id="RKO93105.1"/>
    </source>
</evidence>
<dbReference type="AlphaFoldDB" id="A0A4P9WLP4"/>
<organism evidence="1 2">
    <name type="scientific">Blyttiomyces helicus</name>
    <dbReference type="NCBI Taxonomy" id="388810"/>
    <lineage>
        <taxon>Eukaryota</taxon>
        <taxon>Fungi</taxon>
        <taxon>Fungi incertae sedis</taxon>
        <taxon>Chytridiomycota</taxon>
        <taxon>Chytridiomycota incertae sedis</taxon>
        <taxon>Chytridiomycetes</taxon>
        <taxon>Chytridiomycetes incertae sedis</taxon>
        <taxon>Blyttiomyces</taxon>
    </lineage>
</organism>
<protein>
    <submittedName>
        <fullName evidence="1">Uncharacterized protein</fullName>
    </submittedName>
</protein>
<dbReference type="Proteomes" id="UP000269721">
    <property type="component" value="Unassembled WGS sequence"/>
</dbReference>
<gene>
    <name evidence="1" type="ORF">BDK51DRAFT_29422</name>
</gene>
<evidence type="ECO:0000313" key="2">
    <source>
        <dbReference type="Proteomes" id="UP000269721"/>
    </source>
</evidence>